<evidence type="ECO:0000313" key="2">
    <source>
        <dbReference type="EMBL" id="RID91409.1"/>
    </source>
</evidence>
<dbReference type="OrthoDB" id="7863415at2"/>
<comment type="caution">
    <text evidence="2">The sequence shown here is derived from an EMBL/GenBank/DDBJ whole genome shotgun (WGS) entry which is preliminary data.</text>
</comment>
<evidence type="ECO:0000313" key="3">
    <source>
        <dbReference type="Proteomes" id="UP000266649"/>
    </source>
</evidence>
<sequence>MRAVLPGDLNAAARALMARPRQEWELLADRLIAEAHMAHRIVKRLGRMAPGLGDGSLMSRAMLCPARREAHPSDRAFLAAQEITIRRLLLWYCRMEG</sequence>
<proteinExistence type="predicted"/>
<dbReference type="Pfam" id="PF24891">
    <property type="entry name" value="DUF7742"/>
    <property type="match status" value="1"/>
</dbReference>
<evidence type="ECO:0000259" key="1">
    <source>
        <dbReference type="Pfam" id="PF24891"/>
    </source>
</evidence>
<keyword evidence="3" id="KW-1185">Reference proteome</keyword>
<organism evidence="2 3">
    <name type="scientific">Gemmobacter lutimaris</name>
    <dbReference type="NCBI Taxonomy" id="2306023"/>
    <lineage>
        <taxon>Bacteria</taxon>
        <taxon>Pseudomonadati</taxon>
        <taxon>Pseudomonadota</taxon>
        <taxon>Alphaproteobacteria</taxon>
        <taxon>Rhodobacterales</taxon>
        <taxon>Paracoccaceae</taxon>
        <taxon>Gemmobacter</taxon>
    </lineage>
</organism>
<dbReference type="Proteomes" id="UP000266649">
    <property type="component" value="Unassembled WGS sequence"/>
</dbReference>
<dbReference type="EMBL" id="QXXQ01000006">
    <property type="protein sequence ID" value="RID91409.1"/>
    <property type="molecule type" value="Genomic_DNA"/>
</dbReference>
<dbReference type="RefSeq" id="WP_119135018.1">
    <property type="nucleotide sequence ID" value="NZ_QXXQ01000006.1"/>
</dbReference>
<dbReference type="AlphaFoldDB" id="A0A398BL14"/>
<dbReference type="InterPro" id="IPR056644">
    <property type="entry name" value="DUF7742"/>
</dbReference>
<reference evidence="2 3" key="1">
    <citation type="submission" date="2018-09" db="EMBL/GenBank/DDBJ databases">
        <title>Gemmobacter lutimaris sp. nov., a marine bacterium isolated from tidal flat.</title>
        <authorList>
            <person name="Lee D.W."/>
            <person name="Yoo Y."/>
            <person name="Kim J.-J."/>
            <person name="Kim B.S."/>
        </authorList>
    </citation>
    <scope>NUCLEOTIDE SEQUENCE [LARGE SCALE GENOMIC DNA]</scope>
    <source>
        <strain evidence="2 3">YJ-T1-11</strain>
    </source>
</reference>
<gene>
    <name evidence="2" type="ORF">D2N39_11935</name>
</gene>
<name>A0A398BL14_9RHOB</name>
<accession>A0A398BL14</accession>
<feature type="domain" description="DUF7742" evidence="1">
    <location>
        <begin position="2"/>
        <end position="87"/>
    </location>
</feature>
<protein>
    <recommendedName>
        <fullName evidence="1">DUF7742 domain-containing protein</fullName>
    </recommendedName>
</protein>